<evidence type="ECO:0000259" key="11">
    <source>
        <dbReference type="Pfam" id="PF00849"/>
    </source>
</evidence>
<sequence>MLRATDLLYQDDHLVLVNKPAGLVVHRSWMARDVDTTLLEELAPLVPGQLMPVHRLDRATSGIMLLARHSQAASLLGKQLMAHGMDKCYLAVCRGWPRSPGEILYDLPDEDGNRKQAALTCYHTLAQATVPIAVNKYPTQRYALVQVWPKTGRYRQIRRHFHHISHHLIGDTSHGRTEHNYLFRDHFQCERLLLHAQSLRFKHPESNADLTVAAPLDATFERILATLFPDRIAMQPAPVPQSQWPRLRPDDAHTG</sequence>
<dbReference type="PANTHER" id="PTHR21600:SF56">
    <property type="entry name" value="TRNA PSEUDOURIDINE SYNTHASE C"/>
    <property type="match status" value="1"/>
</dbReference>
<evidence type="ECO:0000313" key="12">
    <source>
        <dbReference type="EMBL" id="AVQ00072.1"/>
    </source>
</evidence>
<evidence type="ECO:0000313" key="13">
    <source>
        <dbReference type="Proteomes" id="UP000241074"/>
    </source>
</evidence>
<name>A0A2P1PYZ6_9GAMM</name>
<accession>A0A2P1PYZ6</accession>
<dbReference type="PANTHER" id="PTHR21600">
    <property type="entry name" value="MITOCHONDRIAL RNA PSEUDOURIDINE SYNTHASE"/>
    <property type="match status" value="1"/>
</dbReference>
<dbReference type="InterPro" id="IPR006224">
    <property type="entry name" value="PsdUridine_synth_RluA-like_CS"/>
</dbReference>
<dbReference type="SUPFAM" id="SSF55120">
    <property type="entry name" value="Pseudouridine synthase"/>
    <property type="match status" value="1"/>
</dbReference>
<evidence type="ECO:0000256" key="5">
    <source>
        <dbReference type="ARBA" id="ARBA00038943"/>
    </source>
</evidence>
<evidence type="ECO:0000256" key="6">
    <source>
        <dbReference type="ARBA" id="ARBA00040675"/>
    </source>
</evidence>
<evidence type="ECO:0000256" key="9">
    <source>
        <dbReference type="ARBA" id="ARBA00043049"/>
    </source>
</evidence>
<dbReference type="InterPro" id="IPR006145">
    <property type="entry name" value="PsdUridine_synth_RsuA/RluA"/>
</dbReference>
<dbReference type="Proteomes" id="UP000241074">
    <property type="component" value="Chromosome"/>
</dbReference>
<dbReference type="EMBL" id="CP027860">
    <property type="protein sequence ID" value="AVQ00072.1"/>
    <property type="molecule type" value="Genomic_DNA"/>
</dbReference>
<dbReference type="GO" id="GO:0160149">
    <property type="term" value="F:tRNA pseudouridine(65) synthase activity"/>
    <property type="evidence" value="ECO:0007669"/>
    <property type="project" value="UniProtKB-EC"/>
</dbReference>
<organism evidence="12 13">
    <name type="scientific">Ahniella affigens</name>
    <dbReference type="NCBI Taxonomy" id="2021234"/>
    <lineage>
        <taxon>Bacteria</taxon>
        <taxon>Pseudomonadati</taxon>
        <taxon>Pseudomonadota</taxon>
        <taxon>Gammaproteobacteria</taxon>
        <taxon>Lysobacterales</taxon>
        <taxon>Rhodanobacteraceae</taxon>
        <taxon>Ahniella</taxon>
    </lineage>
</organism>
<keyword evidence="13" id="KW-1185">Reference proteome</keyword>
<dbReference type="GO" id="GO:0003723">
    <property type="term" value="F:RNA binding"/>
    <property type="evidence" value="ECO:0007669"/>
    <property type="project" value="InterPro"/>
</dbReference>
<feature type="region of interest" description="Disordered" evidence="10">
    <location>
        <begin position="236"/>
        <end position="255"/>
    </location>
</feature>
<protein>
    <recommendedName>
        <fullName evidence="6">tRNA pseudouridine synthase C</fullName>
        <ecNumber evidence="5">5.4.99.26</ecNumber>
    </recommendedName>
    <alternativeName>
        <fullName evidence="8">tRNA pseudouridine(65) synthase</fullName>
    </alternativeName>
    <alternativeName>
        <fullName evidence="9">tRNA pseudouridylate synthase C</fullName>
    </alternativeName>
    <alternativeName>
        <fullName evidence="7">tRNA-uridine isomerase C</fullName>
    </alternativeName>
</protein>
<keyword evidence="1" id="KW-0819">tRNA processing</keyword>
<dbReference type="Gene3D" id="3.30.2350.10">
    <property type="entry name" value="Pseudouridine synthase"/>
    <property type="match status" value="1"/>
</dbReference>
<keyword evidence="2" id="KW-0413">Isomerase</keyword>
<comment type="function">
    <text evidence="4">Responsible for synthesis of pseudouridine from uracil-65 in transfer RNAs.</text>
</comment>
<dbReference type="EC" id="5.4.99.26" evidence="5"/>
<evidence type="ECO:0000256" key="7">
    <source>
        <dbReference type="ARBA" id="ARBA00041803"/>
    </source>
</evidence>
<dbReference type="Pfam" id="PF00849">
    <property type="entry name" value="PseudoU_synth_2"/>
    <property type="match status" value="1"/>
</dbReference>
<dbReference type="InterPro" id="IPR050188">
    <property type="entry name" value="RluA_PseudoU_synthase"/>
</dbReference>
<evidence type="ECO:0000256" key="10">
    <source>
        <dbReference type="SAM" id="MobiDB-lite"/>
    </source>
</evidence>
<dbReference type="GO" id="GO:0008033">
    <property type="term" value="P:tRNA processing"/>
    <property type="evidence" value="ECO:0007669"/>
    <property type="project" value="UniProtKB-KW"/>
</dbReference>
<feature type="domain" description="Pseudouridine synthase RsuA/RluA-like" evidence="11">
    <location>
        <begin position="13"/>
        <end position="163"/>
    </location>
</feature>
<dbReference type="RefSeq" id="WP_106893991.1">
    <property type="nucleotide sequence ID" value="NZ_CP027860.1"/>
</dbReference>
<gene>
    <name evidence="12" type="ORF">C7S18_09935</name>
</gene>
<dbReference type="GO" id="GO:0000455">
    <property type="term" value="P:enzyme-directed rRNA pseudouridine synthesis"/>
    <property type="evidence" value="ECO:0007669"/>
    <property type="project" value="TreeGrafter"/>
</dbReference>
<reference evidence="12 13" key="2">
    <citation type="submission" date="2018-03" db="EMBL/GenBank/DDBJ databases">
        <authorList>
            <person name="Keele B.F."/>
        </authorList>
    </citation>
    <scope>NUCLEOTIDE SEQUENCE [LARGE SCALE GENOMIC DNA]</scope>
    <source>
        <strain evidence="12 13">D13</strain>
    </source>
</reference>
<dbReference type="InterPro" id="IPR020103">
    <property type="entry name" value="PsdUridine_synth_cat_dom_sf"/>
</dbReference>
<evidence type="ECO:0000256" key="8">
    <source>
        <dbReference type="ARBA" id="ARBA00041975"/>
    </source>
</evidence>
<evidence type="ECO:0000256" key="4">
    <source>
        <dbReference type="ARBA" id="ARBA00037670"/>
    </source>
</evidence>
<evidence type="ECO:0000256" key="2">
    <source>
        <dbReference type="ARBA" id="ARBA00023235"/>
    </source>
</evidence>
<evidence type="ECO:0000256" key="3">
    <source>
        <dbReference type="ARBA" id="ARBA00036607"/>
    </source>
</evidence>
<dbReference type="PROSITE" id="PS01129">
    <property type="entry name" value="PSI_RLU"/>
    <property type="match status" value="1"/>
</dbReference>
<dbReference type="AlphaFoldDB" id="A0A2P1PYZ6"/>
<dbReference type="KEGG" id="xba:C7S18_09935"/>
<comment type="catalytic activity">
    <reaction evidence="3">
        <text>uridine(65) in tRNA = pseudouridine(65) in tRNA</text>
        <dbReference type="Rhea" id="RHEA:42536"/>
        <dbReference type="Rhea" id="RHEA-COMP:10103"/>
        <dbReference type="Rhea" id="RHEA-COMP:10104"/>
        <dbReference type="ChEBI" id="CHEBI:65314"/>
        <dbReference type="ChEBI" id="CHEBI:65315"/>
        <dbReference type="EC" id="5.4.99.26"/>
    </reaction>
</comment>
<proteinExistence type="predicted"/>
<evidence type="ECO:0000256" key="1">
    <source>
        <dbReference type="ARBA" id="ARBA00022694"/>
    </source>
</evidence>
<dbReference type="OrthoDB" id="9807829at2"/>
<reference evidence="12 13" key="1">
    <citation type="submission" date="2018-03" db="EMBL/GenBank/DDBJ databases">
        <title>Ahniella affigens gen. nov., sp. nov., a gammaproteobacterium isolated from sandy soil near a stream.</title>
        <authorList>
            <person name="Ko Y."/>
            <person name="Kim J.-H."/>
        </authorList>
    </citation>
    <scope>NUCLEOTIDE SEQUENCE [LARGE SCALE GENOMIC DNA]</scope>
    <source>
        <strain evidence="12 13">D13</strain>
    </source>
</reference>